<dbReference type="Pfam" id="PF00106">
    <property type="entry name" value="adh_short"/>
    <property type="match status" value="1"/>
</dbReference>
<proteinExistence type="inferred from homology"/>
<dbReference type="STRING" id="913325.N799_11015"/>
<reference evidence="2 3" key="1">
    <citation type="journal article" date="2015" name="Stand. Genomic Sci.">
        <title>Genomic information of the arsenic-resistant bacterium Lysobacter arseniciresistens type strain ZS79(T) and comparison of Lysobacter draft genomes.</title>
        <authorList>
            <person name="Liu L."/>
            <person name="Zhang S."/>
            <person name="Luo M."/>
            <person name="Wang G."/>
        </authorList>
    </citation>
    <scope>NUCLEOTIDE SEQUENCE [LARGE SCALE GENOMIC DNA]</scope>
    <source>
        <strain evidence="2 3">ZS79</strain>
    </source>
</reference>
<evidence type="ECO:0000256" key="1">
    <source>
        <dbReference type="RuleBase" id="RU000363"/>
    </source>
</evidence>
<dbReference type="PRINTS" id="PR00080">
    <property type="entry name" value="SDRFAMILY"/>
</dbReference>
<organism evidence="2 3">
    <name type="scientific">Lysobacter arseniciresistens ZS79</name>
    <dbReference type="NCBI Taxonomy" id="913325"/>
    <lineage>
        <taxon>Bacteria</taxon>
        <taxon>Pseudomonadati</taxon>
        <taxon>Pseudomonadota</taxon>
        <taxon>Gammaproteobacteria</taxon>
        <taxon>Lysobacterales</taxon>
        <taxon>Lysobacteraceae</taxon>
        <taxon>Novilysobacter</taxon>
    </lineage>
</organism>
<name>A0A0A0ERS5_9GAMM</name>
<dbReference type="Proteomes" id="UP000029989">
    <property type="component" value="Unassembled WGS sequence"/>
</dbReference>
<comment type="caution">
    <text evidence="2">The sequence shown here is derived from an EMBL/GenBank/DDBJ whole genome shotgun (WGS) entry which is preliminary data.</text>
</comment>
<dbReference type="CDD" id="cd05325">
    <property type="entry name" value="carb_red_sniffer_like_SDR_c"/>
    <property type="match status" value="1"/>
</dbReference>
<sequence>MPFDTDRHCLVTGANRGLGLEFTRQLLARGDRVVAACRQPGRAHALNQLVGEHPGRLHVLPLDVAEPKSHAELARELPLVLDGGRIDLLLNNAGVLHSGERFGKVDPAILDHSLHVNATGPFLLTQALAPLLADGGTVANLSSELGSIAGKDAFRTPSYAISKAAQNMATALLARALAERGITVLAFHPGWVRTGMGGGKAPVEPAEAAADMLATLDRADASLSGRFVDRKGEPMAW</sequence>
<dbReference type="PRINTS" id="PR00081">
    <property type="entry name" value="GDHRDH"/>
</dbReference>
<protein>
    <submittedName>
        <fullName evidence="2">Short-chain dehydrogenase</fullName>
    </submittedName>
</protein>
<comment type="similarity">
    <text evidence="1">Belongs to the short-chain dehydrogenases/reductases (SDR) family.</text>
</comment>
<evidence type="ECO:0000313" key="3">
    <source>
        <dbReference type="Proteomes" id="UP000029989"/>
    </source>
</evidence>
<gene>
    <name evidence="2" type="ORF">N799_11015</name>
</gene>
<dbReference type="InterPro" id="IPR002347">
    <property type="entry name" value="SDR_fam"/>
</dbReference>
<dbReference type="AlphaFoldDB" id="A0A0A0ERS5"/>
<evidence type="ECO:0000313" key="2">
    <source>
        <dbReference type="EMBL" id="KGM53209.1"/>
    </source>
</evidence>
<dbReference type="PANTHER" id="PTHR45458:SF1">
    <property type="entry name" value="SHORT CHAIN DEHYDROGENASE"/>
    <property type="match status" value="1"/>
</dbReference>
<dbReference type="PANTHER" id="PTHR45458">
    <property type="entry name" value="SHORT-CHAIN DEHYDROGENASE/REDUCTASE SDR"/>
    <property type="match status" value="1"/>
</dbReference>
<dbReference type="InterPro" id="IPR036291">
    <property type="entry name" value="NAD(P)-bd_dom_sf"/>
</dbReference>
<dbReference type="SUPFAM" id="SSF51735">
    <property type="entry name" value="NAD(P)-binding Rossmann-fold domains"/>
    <property type="match status" value="1"/>
</dbReference>
<dbReference type="GO" id="GO:0016616">
    <property type="term" value="F:oxidoreductase activity, acting on the CH-OH group of donors, NAD or NADP as acceptor"/>
    <property type="evidence" value="ECO:0007669"/>
    <property type="project" value="TreeGrafter"/>
</dbReference>
<dbReference type="Gene3D" id="3.40.50.720">
    <property type="entry name" value="NAD(P)-binding Rossmann-like Domain"/>
    <property type="match status" value="1"/>
</dbReference>
<dbReference type="OrthoDB" id="5786478at2"/>
<dbReference type="eggNOG" id="COG1028">
    <property type="taxonomic scope" value="Bacteria"/>
</dbReference>
<dbReference type="EMBL" id="AVPT01000051">
    <property type="protein sequence ID" value="KGM53209.1"/>
    <property type="molecule type" value="Genomic_DNA"/>
</dbReference>
<keyword evidence="3" id="KW-1185">Reference proteome</keyword>
<accession>A0A0A0ERS5</accession>
<dbReference type="RefSeq" id="WP_036213749.1">
    <property type="nucleotide sequence ID" value="NZ_AVPT01000051.1"/>
</dbReference>
<dbReference type="InterPro" id="IPR052184">
    <property type="entry name" value="SDR_enzymes"/>
</dbReference>